<dbReference type="CDD" id="cd00067">
    <property type="entry name" value="GAL4"/>
    <property type="match status" value="1"/>
</dbReference>
<sequence>MVYRGKPSAGCENCRKAKKRCTLEQPACSRCVKLNKPCTGYRDTTSLQIQDESEAVRLKANRQTRRTAQAIVAGEDAFAPLVTRRDSMQTLVVLPTPGSSSTESSSGSDGALSSPAMDRSRNELRYKDLVRDFNKVETEHDLSSSTSLTPLHSAAHPVTYTFVPAADDVAKCNFFNQFTSIQHWYFLQDFAMKPKMDPCLDLAIKACGMAALDNVEHICGSLGRVYARAMYADALGLLNATLRDAKRCKTDEALIAVIMLGYFENLTCDSRESIQSWKAHIAGATQLLKIRGKAQFKSRVGRLLFRELRAQILTHCIWDDLDPPAFLDEWEEDLQAASVEFQYISRPVDSLAKISFDFAKVRAAIEKETISDVEAADICARLDARLIKWGLEVGQRSEFWRYHDMEVADSPHIWNGVVHAYRGSPLPSVWNTLRSVRILVSRSQEFLAGRFQFTAEEREEQLRYFRRVRRQMTDEICAGTPACLGHAPDGAYNSKAILLSAYSCIWPLFFAGTCALERLSPEDLDNGNAQTPPSQSATSPPNLPQISAAQAQVSWIWGRLDYISNVIGLKWASGIAGVLKGDFRLHENLSPSDSSKPMHQSTTSWAKRLREAQKAREQGSHKPFKWWIGYSGEVDGEKQNSLARSDWRTSRHVSLGDRF</sequence>
<feature type="compositionally biased region" description="Low complexity" evidence="2">
    <location>
        <begin position="98"/>
        <end position="114"/>
    </location>
</feature>
<feature type="region of interest" description="Disordered" evidence="2">
    <location>
        <begin position="94"/>
        <end position="117"/>
    </location>
</feature>
<dbReference type="Pfam" id="PF00172">
    <property type="entry name" value="Zn_clus"/>
    <property type="match status" value="1"/>
</dbReference>
<name>A0A6G1LL11_9PEZI</name>
<evidence type="ECO:0000259" key="3">
    <source>
        <dbReference type="PROSITE" id="PS50048"/>
    </source>
</evidence>
<dbReference type="PANTHER" id="PTHR38791">
    <property type="entry name" value="ZN(II)2CYS6 TRANSCRIPTION FACTOR (EUROFUNG)-RELATED-RELATED"/>
    <property type="match status" value="1"/>
</dbReference>
<dbReference type="GO" id="GO:0008270">
    <property type="term" value="F:zinc ion binding"/>
    <property type="evidence" value="ECO:0007669"/>
    <property type="project" value="InterPro"/>
</dbReference>
<organism evidence="4 5">
    <name type="scientific">Teratosphaeria nubilosa</name>
    <dbReference type="NCBI Taxonomy" id="161662"/>
    <lineage>
        <taxon>Eukaryota</taxon>
        <taxon>Fungi</taxon>
        <taxon>Dikarya</taxon>
        <taxon>Ascomycota</taxon>
        <taxon>Pezizomycotina</taxon>
        <taxon>Dothideomycetes</taxon>
        <taxon>Dothideomycetidae</taxon>
        <taxon>Mycosphaerellales</taxon>
        <taxon>Teratosphaeriaceae</taxon>
        <taxon>Teratosphaeria</taxon>
    </lineage>
</organism>
<dbReference type="SMART" id="SM00066">
    <property type="entry name" value="GAL4"/>
    <property type="match status" value="1"/>
</dbReference>
<dbReference type="InterPro" id="IPR021858">
    <property type="entry name" value="Fun_TF"/>
</dbReference>
<dbReference type="InterPro" id="IPR036864">
    <property type="entry name" value="Zn2-C6_fun-type_DNA-bd_sf"/>
</dbReference>
<dbReference type="PROSITE" id="PS50048">
    <property type="entry name" value="ZN2_CY6_FUNGAL_2"/>
    <property type="match status" value="1"/>
</dbReference>
<dbReference type="InterPro" id="IPR053175">
    <property type="entry name" value="DHMBA_Reg_Transcription_Factor"/>
</dbReference>
<accession>A0A6G1LL11</accession>
<dbReference type="InterPro" id="IPR001138">
    <property type="entry name" value="Zn2Cys6_DnaBD"/>
</dbReference>
<dbReference type="GO" id="GO:0000981">
    <property type="term" value="F:DNA-binding transcription factor activity, RNA polymerase II-specific"/>
    <property type="evidence" value="ECO:0007669"/>
    <property type="project" value="InterPro"/>
</dbReference>
<dbReference type="Gene3D" id="4.10.240.10">
    <property type="entry name" value="Zn(2)-C6 fungal-type DNA-binding domain"/>
    <property type="match status" value="1"/>
</dbReference>
<evidence type="ECO:0000313" key="4">
    <source>
        <dbReference type="EMBL" id="KAF2773300.1"/>
    </source>
</evidence>
<dbReference type="Pfam" id="PF11951">
    <property type="entry name" value="Fungal_trans_2"/>
    <property type="match status" value="1"/>
</dbReference>
<keyword evidence="1" id="KW-0539">Nucleus</keyword>
<dbReference type="EMBL" id="ML995811">
    <property type="protein sequence ID" value="KAF2773300.1"/>
    <property type="molecule type" value="Genomic_DNA"/>
</dbReference>
<keyword evidence="5" id="KW-1185">Reference proteome</keyword>
<feature type="compositionally biased region" description="Low complexity" evidence="2">
    <location>
        <begin position="529"/>
        <end position="540"/>
    </location>
</feature>
<gene>
    <name evidence="4" type="ORF">EJ03DRAFT_323799</name>
</gene>
<feature type="region of interest" description="Disordered" evidence="2">
    <location>
        <begin position="523"/>
        <end position="543"/>
    </location>
</feature>
<protein>
    <recommendedName>
        <fullName evidence="3">Zn(2)-C6 fungal-type domain-containing protein</fullName>
    </recommendedName>
</protein>
<dbReference type="OrthoDB" id="2991872at2759"/>
<proteinExistence type="predicted"/>
<dbReference type="Proteomes" id="UP000799436">
    <property type="component" value="Unassembled WGS sequence"/>
</dbReference>
<feature type="domain" description="Zn(2)-C6 fungal-type" evidence="3">
    <location>
        <begin position="10"/>
        <end position="39"/>
    </location>
</feature>
<dbReference type="SUPFAM" id="SSF57701">
    <property type="entry name" value="Zn2/Cys6 DNA-binding domain"/>
    <property type="match status" value="1"/>
</dbReference>
<evidence type="ECO:0000313" key="5">
    <source>
        <dbReference type="Proteomes" id="UP000799436"/>
    </source>
</evidence>
<evidence type="ECO:0000256" key="1">
    <source>
        <dbReference type="ARBA" id="ARBA00023242"/>
    </source>
</evidence>
<dbReference type="PROSITE" id="PS00463">
    <property type="entry name" value="ZN2_CY6_FUNGAL_1"/>
    <property type="match status" value="1"/>
</dbReference>
<evidence type="ECO:0000256" key="2">
    <source>
        <dbReference type="SAM" id="MobiDB-lite"/>
    </source>
</evidence>
<reference evidence="4" key="1">
    <citation type="journal article" date="2020" name="Stud. Mycol.">
        <title>101 Dothideomycetes genomes: a test case for predicting lifestyles and emergence of pathogens.</title>
        <authorList>
            <person name="Haridas S."/>
            <person name="Albert R."/>
            <person name="Binder M."/>
            <person name="Bloem J."/>
            <person name="Labutti K."/>
            <person name="Salamov A."/>
            <person name="Andreopoulos B."/>
            <person name="Baker S."/>
            <person name="Barry K."/>
            <person name="Bills G."/>
            <person name="Bluhm B."/>
            <person name="Cannon C."/>
            <person name="Castanera R."/>
            <person name="Culley D."/>
            <person name="Daum C."/>
            <person name="Ezra D."/>
            <person name="Gonzalez J."/>
            <person name="Henrissat B."/>
            <person name="Kuo A."/>
            <person name="Liang C."/>
            <person name="Lipzen A."/>
            <person name="Lutzoni F."/>
            <person name="Magnuson J."/>
            <person name="Mondo S."/>
            <person name="Nolan M."/>
            <person name="Ohm R."/>
            <person name="Pangilinan J."/>
            <person name="Park H.-J."/>
            <person name="Ramirez L."/>
            <person name="Alfaro M."/>
            <person name="Sun H."/>
            <person name="Tritt A."/>
            <person name="Yoshinaga Y."/>
            <person name="Zwiers L.-H."/>
            <person name="Turgeon B."/>
            <person name="Goodwin S."/>
            <person name="Spatafora J."/>
            <person name="Crous P."/>
            <person name="Grigoriev I."/>
        </authorList>
    </citation>
    <scope>NUCLEOTIDE SEQUENCE</scope>
    <source>
        <strain evidence="4">CBS 116005</strain>
    </source>
</reference>
<dbReference type="AlphaFoldDB" id="A0A6G1LL11"/>